<dbReference type="RefSeq" id="WP_125312905.1">
    <property type="nucleotide sequence ID" value="NZ_RSEC01000058.1"/>
</dbReference>
<dbReference type="EMBL" id="RSEC01000058">
    <property type="protein sequence ID" value="RSD13619.1"/>
    <property type="molecule type" value="Genomic_DNA"/>
</dbReference>
<dbReference type="InterPro" id="IPR015421">
    <property type="entry name" value="PyrdxlP-dep_Trfase_major"/>
</dbReference>
<sequence length="75" mass="8105">MAPHRLDDAFTQLPERLRGLLAGLVGAEPEQIVLGNSTSHGLHLIANGLHLERGQSFRAWVATRRNGSPCSHRGG</sequence>
<dbReference type="SUPFAM" id="SSF53383">
    <property type="entry name" value="PLP-dependent transferases"/>
    <property type="match status" value="1"/>
</dbReference>
<organism evidence="1 2">
    <name type="scientific">Amycolatopsis eburnea</name>
    <dbReference type="NCBI Taxonomy" id="2267691"/>
    <lineage>
        <taxon>Bacteria</taxon>
        <taxon>Bacillati</taxon>
        <taxon>Actinomycetota</taxon>
        <taxon>Actinomycetes</taxon>
        <taxon>Pseudonocardiales</taxon>
        <taxon>Pseudonocardiaceae</taxon>
        <taxon>Amycolatopsis</taxon>
    </lineage>
</organism>
<comment type="caution">
    <text evidence="1">The sequence shown here is derived from an EMBL/GenBank/DDBJ whole genome shotgun (WGS) entry which is preliminary data.</text>
</comment>
<dbReference type="Proteomes" id="UP000267081">
    <property type="component" value="Unassembled WGS sequence"/>
</dbReference>
<evidence type="ECO:0008006" key="3">
    <source>
        <dbReference type="Google" id="ProtNLM"/>
    </source>
</evidence>
<dbReference type="Gene3D" id="3.40.640.10">
    <property type="entry name" value="Type I PLP-dependent aspartate aminotransferase-like (Major domain)"/>
    <property type="match status" value="1"/>
</dbReference>
<gene>
    <name evidence="1" type="ORF">EIY87_28375</name>
</gene>
<evidence type="ECO:0000313" key="1">
    <source>
        <dbReference type="EMBL" id="RSD13619.1"/>
    </source>
</evidence>
<dbReference type="OrthoDB" id="250246at2"/>
<evidence type="ECO:0000313" key="2">
    <source>
        <dbReference type="Proteomes" id="UP000267081"/>
    </source>
</evidence>
<dbReference type="InterPro" id="IPR015424">
    <property type="entry name" value="PyrdxlP-dep_Trfase"/>
</dbReference>
<protein>
    <recommendedName>
        <fullName evidence="3">Aminotransferase class V-fold PLP-dependent enzyme</fullName>
    </recommendedName>
</protein>
<accession>A0A3R9E0S4</accession>
<proteinExistence type="predicted"/>
<dbReference type="AlphaFoldDB" id="A0A3R9E0S4"/>
<name>A0A3R9E0S4_9PSEU</name>
<keyword evidence="2" id="KW-1185">Reference proteome</keyword>
<reference evidence="1 2" key="1">
    <citation type="submission" date="2018-12" db="EMBL/GenBank/DDBJ databases">
        <title>Amycolatopsis eburnea sp. nov. actinomycete associate with arbuscular mycorrhiza fungal spore.</title>
        <authorList>
            <person name="Lumyong S."/>
            <person name="Chaiya L."/>
        </authorList>
    </citation>
    <scope>NUCLEOTIDE SEQUENCE [LARGE SCALE GENOMIC DNA]</scope>
    <source>
        <strain evidence="1 2">GLM-1</strain>
    </source>
</reference>